<evidence type="ECO:0000313" key="2">
    <source>
        <dbReference type="EMBL" id="ERI76652.1"/>
    </source>
</evidence>
<comment type="caution">
    <text evidence="2">The sequence shown here is derived from an EMBL/GenBank/DDBJ whole genome shotgun (WGS) entry which is preliminary data.</text>
</comment>
<reference evidence="2 3" key="1">
    <citation type="submission" date="2013-07" db="EMBL/GenBank/DDBJ databases">
        <authorList>
            <person name="Weinstock G."/>
            <person name="Sodergren E."/>
            <person name="Wylie T."/>
            <person name="Fulton L."/>
            <person name="Fulton R."/>
            <person name="Fronick C."/>
            <person name="O'Laughlin M."/>
            <person name="Godfrey J."/>
            <person name="Miner T."/>
            <person name="Herter B."/>
            <person name="Appelbaum E."/>
            <person name="Cordes M."/>
            <person name="Lek S."/>
            <person name="Wollam A."/>
            <person name="Pepin K.H."/>
            <person name="Palsikar V.B."/>
            <person name="Mitreva M."/>
            <person name="Wilson R.K."/>
        </authorList>
    </citation>
    <scope>NUCLEOTIDE SEQUENCE [LARGE SCALE GENOMIC DNA]</scope>
    <source>
        <strain evidence="2 3">ATCC 14940</strain>
    </source>
</reference>
<dbReference type="AlphaFoldDB" id="A0ABC9TXG4"/>
<evidence type="ECO:0000313" key="3">
    <source>
        <dbReference type="Proteomes" id="UP000016491"/>
    </source>
</evidence>
<dbReference type="EMBL" id="AWSU01000193">
    <property type="protein sequence ID" value="ERI76652.1"/>
    <property type="molecule type" value="Genomic_DNA"/>
</dbReference>
<proteinExistence type="predicted"/>
<keyword evidence="1" id="KW-0472">Membrane</keyword>
<dbReference type="Proteomes" id="UP000016491">
    <property type="component" value="Unassembled WGS sequence"/>
</dbReference>
<evidence type="ECO:0000256" key="1">
    <source>
        <dbReference type="SAM" id="Phobius"/>
    </source>
</evidence>
<protein>
    <submittedName>
        <fullName evidence="2">Uncharacterized protein</fullName>
    </submittedName>
</protein>
<feature type="transmembrane region" description="Helical" evidence="1">
    <location>
        <begin position="24"/>
        <end position="43"/>
    </location>
</feature>
<keyword evidence="1" id="KW-1133">Transmembrane helix</keyword>
<gene>
    <name evidence="2" type="ORF">CLOSYM_02489</name>
</gene>
<organism evidence="2 3">
    <name type="scientific">[Clostridium] symbiosum ATCC 14940</name>
    <dbReference type="NCBI Taxonomy" id="411472"/>
    <lineage>
        <taxon>Bacteria</taxon>
        <taxon>Bacillati</taxon>
        <taxon>Bacillota</taxon>
        <taxon>Clostridia</taxon>
        <taxon>Lachnospirales</taxon>
        <taxon>Lachnospiraceae</taxon>
        <taxon>Otoolea</taxon>
    </lineage>
</organism>
<accession>A0ABC9TXG4</accession>
<keyword evidence="1" id="KW-0812">Transmembrane</keyword>
<sequence>MQFCSLSHKKRSFIPFFQYRGKKYNLQFIISYKYITIILYIIVKYDKSRYNE</sequence>
<name>A0ABC9TXG4_CLOSY</name>